<comment type="caution">
    <text evidence="2">The sequence shown here is derived from an EMBL/GenBank/DDBJ whole genome shotgun (WGS) entry which is preliminary data.</text>
</comment>
<sequence>MRLQASLHQRESGHTSPTLFPILALYNRRRLTWCCRQLPIGCTQGGLMQVPPLQYRSNHTTETVTWRFLETLDNRLNSVIEEAQGGNQGIHLKETEPQVPLSRD</sequence>
<accession>A0A556V2U5</accession>
<reference evidence="2 3" key="1">
    <citation type="journal article" date="2019" name="Genome Biol. Evol.">
        <title>Whole-Genome Sequencing of the Giant Devil Catfish, Bagarius yarrelli.</title>
        <authorList>
            <person name="Jiang W."/>
            <person name="Lv Y."/>
            <person name="Cheng L."/>
            <person name="Yang K."/>
            <person name="Chao B."/>
            <person name="Wang X."/>
            <person name="Li Y."/>
            <person name="Pan X."/>
            <person name="You X."/>
            <person name="Zhang Y."/>
            <person name="Yang J."/>
            <person name="Li J."/>
            <person name="Zhang X."/>
            <person name="Liu S."/>
            <person name="Sun C."/>
            <person name="Yang J."/>
            <person name="Shi Q."/>
        </authorList>
    </citation>
    <scope>NUCLEOTIDE SEQUENCE [LARGE SCALE GENOMIC DNA]</scope>
    <source>
        <strain evidence="2">JWS20170419001</strain>
        <tissue evidence="2">Muscle</tissue>
    </source>
</reference>
<evidence type="ECO:0000313" key="3">
    <source>
        <dbReference type="Proteomes" id="UP000319801"/>
    </source>
</evidence>
<dbReference type="AlphaFoldDB" id="A0A556V2U5"/>
<keyword evidence="3" id="KW-1185">Reference proteome</keyword>
<feature type="region of interest" description="Disordered" evidence="1">
    <location>
        <begin position="85"/>
        <end position="104"/>
    </location>
</feature>
<dbReference type="EMBL" id="VCAZ01000104">
    <property type="protein sequence ID" value="TSS72717.1"/>
    <property type="molecule type" value="Genomic_DNA"/>
</dbReference>
<feature type="compositionally biased region" description="Basic and acidic residues" evidence="1">
    <location>
        <begin position="91"/>
        <end position="104"/>
    </location>
</feature>
<evidence type="ECO:0000256" key="1">
    <source>
        <dbReference type="SAM" id="MobiDB-lite"/>
    </source>
</evidence>
<gene>
    <name evidence="2" type="ORF">Baya_12143</name>
</gene>
<name>A0A556V2U5_BAGYA</name>
<protein>
    <submittedName>
        <fullName evidence="2">Uncharacterized protein</fullName>
    </submittedName>
</protein>
<proteinExistence type="predicted"/>
<evidence type="ECO:0000313" key="2">
    <source>
        <dbReference type="EMBL" id="TSS72717.1"/>
    </source>
</evidence>
<dbReference type="Proteomes" id="UP000319801">
    <property type="component" value="Unassembled WGS sequence"/>
</dbReference>
<organism evidence="2 3">
    <name type="scientific">Bagarius yarrelli</name>
    <name type="common">Goonch</name>
    <name type="synonym">Bagrus yarrelli</name>
    <dbReference type="NCBI Taxonomy" id="175774"/>
    <lineage>
        <taxon>Eukaryota</taxon>
        <taxon>Metazoa</taxon>
        <taxon>Chordata</taxon>
        <taxon>Craniata</taxon>
        <taxon>Vertebrata</taxon>
        <taxon>Euteleostomi</taxon>
        <taxon>Actinopterygii</taxon>
        <taxon>Neopterygii</taxon>
        <taxon>Teleostei</taxon>
        <taxon>Ostariophysi</taxon>
        <taxon>Siluriformes</taxon>
        <taxon>Sisoridae</taxon>
        <taxon>Sisorinae</taxon>
        <taxon>Bagarius</taxon>
    </lineage>
</organism>